<keyword evidence="1" id="KW-1133">Transmembrane helix</keyword>
<dbReference type="Pfam" id="PF23858">
    <property type="entry name" value="DUF7220"/>
    <property type="match status" value="1"/>
</dbReference>
<dbReference type="EMBL" id="FZON01000003">
    <property type="protein sequence ID" value="SNS05464.1"/>
    <property type="molecule type" value="Genomic_DNA"/>
</dbReference>
<feature type="transmembrane region" description="Helical" evidence="1">
    <location>
        <begin position="40"/>
        <end position="60"/>
    </location>
</feature>
<evidence type="ECO:0000256" key="1">
    <source>
        <dbReference type="SAM" id="Phobius"/>
    </source>
</evidence>
<accession>A0A239BEF4</accession>
<dbReference type="RefSeq" id="WP_342744940.1">
    <property type="nucleotide sequence ID" value="NZ_FZON01000003.1"/>
</dbReference>
<evidence type="ECO:0000313" key="3">
    <source>
        <dbReference type="Proteomes" id="UP000198440"/>
    </source>
</evidence>
<feature type="transmembrane region" description="Helical" evidence="1">
    <location>
        <begin position="12"/>
        <end position="34"/>
    </location>
</feature>
<dbReference type="Proteomes" id="UP000198440">
    <property type="component" value="Unassembled WGS sequence"/>
</dbReference>
<name>A0A239BEF4_9RHOB</name>
<keyword evidence="1" id="KW-0472">Membrane</keyword>
<gene>
    <name evidence="2" type="ORF">SAMN04488078_100318</name>
</gene>
<organism evidence="2 3">
    <name type="scientific">Antarctobacter heliothermus</name>
    <dbReference type="NCBI Taxonomy" id="74033"/>
    <lineage>
        <taxon>Bacteria</taxon>
        <taxon>Pseudomonadati</taxon>
        <taxon>Pseudomonadota</taxon>
        <taxon>Alphaproteobacteria</taxon>
        <taxon>Rhodobacterales</taxon>
        <taxon>Roseobacteraceae</taxon>
        <taxon>Antarctobacter</taxon>
    </lineage>
</organism>
<sequence length="97" mass="10920">MKQSRFMSLVESVANVIVGYVLAIATQIVVFPWFGIEAGFAEHLTIGLVFVGVSLLRGYLLRRLFEAVTHLARFGGREPLPPRYTRFPADSGRPRER</sequence>
<dbReference type="AlphaFoldDB" id="A0A239BEF4"/>
<protein>
    <submittedName>
        <fullName evidence="2">Uncharacterized protein</fullName>
    </submittedName>
</protein>
<keyword evidence="1" id="KW-0812">Transmembrane</keyword>
<reference evidence="2 3" key="1">
    <citation type="submission" date="2017-06" db="EMBL/GenBank/DDBJ databases">
        <authorList>
            <person name="Kim H.J."/>
            <person name="Triplett B.A."/>
        </authorList>
    </citation>
    <scope>NUCLEOTIDE SEQUENCE [LARGE SCALE GENOMIC DNA]</scope>
    <source>
        <strain evidence="2 3">DSM 11445</strain>
    </source>
</reference>
<proteinExistence type="predicted"/>
<evidence type="ECO:0000313" key="2">
    <source>
        <dbReference type="EMBL" id="SNS05464.1"/>
    </source>
</evidence>
<dbReference type="InterPro" id="IPR055644">
    <property type="entry name" value="DUF7220"/>
</dbReference>